<comment type="subcellular location">
    <subcellularLocation>
        <location evidence="1">Nucleus</location>
    </subcellularLocation>
</comment>
<evidence type="ECO:0000256" key="5">
    <source>
        <dbReference type="ARBA" id="ARBA00022728"/>
    </source>
</evidence>
<dbReference type="KEGG" id="tdl:TDEL_0D03440"/>
<keyword evidence="5" id="KW-0747">Spliceosome</keyword>
<dbReference type="InterPro" id="IPR034356">
    <property type="entry name" value="Slt11_RRM"/>
</dbReference>
<dbReference type="InterPro" id="IPR039171">
    <property type="entry name" value="Cwc2/Slt11"/>
</dbReference>
<dbReference type="GO" id="GO:0017070">
    <property type="term" value="F:U6 snRNA binding"/>
    <property type="evidence" value="ECO:0007669"/>
    <property type="project" value="EnsemblFungi"/>
</dbReference>
<dbReference type="HOGENOM" id="CLU_027112_1_1_1"/>
<proteinExistence type="inferred from homology"/>
<keyword evidence="8" id="KW-0539">Nucleus</keyword>
<organism evidence="12 13">
    <name type="scientific">Torulaspora delbrueckii</name>
    <name type="common">Yeast</name>
    <name type="synonym">Candida colliculosa</name>
    <dbReference type="NCBI Taxonomy" id="4950"/>
    <lineage>
        <taxon>Eukaryota</taxon>
        <taxon>Fungi</taxon>
        <taxon>Dikarya</taxon>
        <taxon>Ascomycota</taxon>
        <taxon>Saccharomycotina</taxon>
        <taxon>Saccharomycetes</taxon>
        <taxon>Saccharomycetales</taxon>
        <taxon>Saccharomycetaceae</taxon>
        <taxon>Torulaspora</taxon>
    </lineage>
</organism>
<dbReference type="GO" id="GO:0036002">
    <property type="term" value="F:pre-mRNA binding"/>
    <property type="evidence" value="ECO:0007669"/>
    <property type="project" value="TreeGrafter"/>
</dbReference>
<dbReference type="STRING" id="1076872.G8ZTI4"/>
<dbReference type="eggNOG" id="KOG0153">
    <property type="taxonomic scope" value="Eukaryota"/>
</dbReference>
<dbReference type="InterPro" id="IPR048995">
    <property type="entry name" value="STL11/RBM22-like_N"/>
</dbReference>
<dbReference type="EMBL" id="HE616745">
    <property type="protein sequence ID" value="CCE91928.1"/>
    <property type="molecule type" value="Genomic_DNA"/>
</dbReference>
<keyword evidence="7" id="KW-0508">mRNA splicing</keyword>
<feature type="region of interest" description="Disordered" evidence="10">
    <location>
        <begin position="315"/>
        <end position="340"/>
    </location>
</feature>
<feature type="domain" description="STL11/RBM22-like N-terminal" evidence="11">
    <location>
        <begin position="5"/>
        <end position="122"/>
    </location>
</feature>
<protein>
    <recommendedName>
        <fullName evidence="3">Pre-mRNA-splicing factor SLT11</fullName>
    </recommendedName>
</protein>
<dbReference type="Proteomes" id="UP000005627">
    <property type="component" value="Chromosome 4"/>
</dbReference>
<dbReference type="CDD" id="cd12265">
    <property type="entry name" value="RRM_SLT11"/>
    <property type="match status" value="1"/>
</dbReference>
<evidence type="ECO:0000256" key="10">
    <source>
        <dbReference type="SAM" id="MobiDB-lite"/>
    </source>
</evidence>
<dbReference type="AlphaFoldDB" id="G8ZTI4"/>
<comment type="function">
    <text evidence="9">Involved in pre-mRNA splicing. Facilitates the cooperative formation of U2/U6 helix II in association with stem II in the spliceosome. Binds to RNA.</text>
</comment>
<feature type="compositionally biased region" description="Basic residues" evidence="10">
    <location>
        <begin position="321"/>
        <end position="332"/>
    </location>
</feature>
<sequence length="340" mass="38059">MDDPPVVCDPCLGDSSNIRMTKATNGAQCKICTLPYTLFHFKPHIRDANLTKTVICRRCALQRNICQCCMLDMVWHISVQLRDQMLAMIQKDRNVVTEEAQNDMMRRFLALKGGKLGGAQITSDPNEIHSVLNKLQEVLHSNPVSVVKKIESAPLEKFKQYDISSLLRKLPLKDSFGTTEPCKSFFLYNVDASIPEWKISKAIAETVNNEQWQDRATTALVVNHKAKCGGIRFKSEELGQKFVETLQSSGSAFKTAENLERGVLKIDHFRLFVIPWTSGFSASSFGATTGENIKLSLSLDKLIKLENSANLTAAAAPEKTKKNKVTKKRQTPKRVSNLEL</sequence>
<dbReference type="Pfam" id="PF21369">
    <property type="entry name" value="STL11_N"/>
    <property type="match status" value="1"/>
</dbReference>
<evidence type="ECO:0000256" key="6">
    <source>
        <dbReference type="ARBA" id="ARBA00022884"/>
    </source>
</evidence>
<evidence type="ECO:0000313" key="12">
    <source>
        <dbReference type="EMBL" id="CCE91928.1"/>
    </source>
</evidence>
<evidence type="ECO:0000256" key="9">
    <source>
        <dbReference type="ARBA" id="ARBA00025609"/>
    </source>
</evidence>
<dbReference type="GO" id="GO:0071007">
    <property type="term" value="C:U2-type catalytic step 2 spliceosome"/>
    <property type="evidence" value="ECO:0007669"/>
    <property type="project" value="TreeGrafter"/>
</dbReference>
<dbReference type="RefSeq" id="XP_003681139.1">
    <property type="nucleotide sequence ID" value="XM_003681091.1"/>
</dbReference>
<evidence type="ECO:0000256" key="2">
    <source>
        <dbReference type="ARBA" id="ARBA00007781"/>
    </source>
</evidence>
<evidence type="ECO:0000256" key="4">
    <source>
        <dbReference type="ARBA" id="ARBA00022664"/>
    </source>
</evidence>
<dbReference type="GeneID" id="11502362"/>
<comment type="similarity">
    <text evidence="2">Belongs to the SLT11 family.</text>
</comment>
<name>G8ZTI4_TORDE</name>
<evidence type="ECO:0000256" key="3">
    <source>
        <dbReference type="ARBA" id="ARBA00019060"/>
    </source>
</evidence>
<keyword evidence="6" id="KW-0694">RNA-binding</keyword>
<evidence type="ECO:0000313" key="13">
    <source>
        <dbReference type="Proteomes" id="UP000005627"/>
    </source>
</evidence>
<evidence type="ECO:0000256" key="7">
    <source>
        <dbReference type="ARBA" id="ARBA00023187"/>
    </source>
</evidence>
<dbReference type="PANTHER" id="PTHR14089:SF6">
    <property type="entry name" value="PRE-MRNA-SPLICING FACTOR RBM22"/>
    <property type="match status" value="1"/>
</dbReference>
<evidence type="ECO:0000256" key="1">
    <source>
        <dbReference type="ARBA" id="ARBA00004123"/>
    </source>
</evidence>
<accession>G8ZTI4</accession>
<dbReference type="GO" id="GO:0071006">
    <property type="term" value="C:U2-type catalytic step 1 spliceosome"/>
    <property type="evidence" value="ECO:0007669"/>
    <property type="project" value="TreeGrafter"/>
</dbReference>
<evidence type="ECO:0000256" key="8">
    <source>
        <dbReference type="ARBA" id="ARBA00023242"/>
    </source>
</evidence>
<dbReference type="OrthoDB" id="10259600at2759"/>
<dbReference type="InParanoid" id="G8ZTI4"/>
<dbReference type="FunCoup" id="G8ZTI4">
    <property type="interactions" value="181"/>
</dbReference>
<reference evidence="12 13" key="1">
    <citation type="journal article" date="2011" name="Proc. Natl. Acad. Sci. U.S.A.">
        <title>Evolutionary erosion of yeast sex chromosomes by mating-type switching accidents.</title>
        <authorList>
            <person name="Gordon J.L."/>
            <person name="Armisen D."/>
            <person name="Proux-Wera E."/>
            <person name="Oheigeartaigh S.S."/>
            <person name="Byrne K.P."/>
            <person name="Wolfe K.H."/>
        </authorList>
    </citation>
    <scope>NUCLEOTIDE SEQUENCE [LARGE SCALE GENOMIC DNA]</scope>
    <source>
        <strain evidence="13">ATCC 10662 / CBS 1146 / NBRC 0425 / NCYC 2629 / NRRL Y-866</strain>
    </source>
</reference>
<dbReference type="PANTHER" id="PTHR14089">
    <property type="entry name" value="PRE-MRNA-SPLICING FACTOR RBM22"/>
    <property type="match status" value="1"/>
</dbReference>
<keyword evidence="13" id="KW-1185">Reference proteome</keyword>
<dbReference type="GO" id="GO:0000974">
    <property type="term" value="C:Prp19 complex"/>
    <property type="evidence" value="ECO:0007669"/>
    <property type="project" value="EnsemblFungi"/>
</dbReference>
<gene>
    <name evidence="12" type="primary">TDEL0D03440</name>
    <name evidence="12" type="ORF">TDEL_0D03440</name>
</gene>
<keyword evidence="4" id="KW-0507">mRNA processing</keyword>
<evidence type="ECO:0000259" key="11">
    <source>
        <dbReference type="Pfam" id="PF21369"/>
    </source>
</evidence>
<dbReference type="GO" id="GO:0000398">
    <property type="term" value="P:mRNA splicing, via spliceosome"/>
    <property type="evidence" value="ECO:0007669"/>
    <property type="project" value="EnsemblFungi"/>
</dbReference>